<proteinExistence type="predicted"/>
<sequence length="89" mass="9131">MRGGPRGQHAYLVCGPGLLQPTQQAGDRALVGEAGLPSGIAVQQGGELPARSDISQRVQQLGHGGGITQGCLCDDAASKHAHVLQVPER</sequence>
<evidence type="ECO:0000313" key="2">
    <source>
        <dbReference type="Proteomes" id="UP000253094"/>
    </source>
</evidence>
<name>A0A367EUR8_9ACTN</name>
<accession>A0A367EUR8</accession>
<organism evidence="1 2">
    <name type="scientific">Sphaerisporangium album</name>
    <dbReference type="NCBI Taxonomy" id="509200"/>
    <lineage>
        <taxon>Bacteria</taxon>
        <taxon>Bacillati</taxon>
        <taxon>Actinomycetota</taxon>
        <taxon>Actinomycetes</taxon>
        <taxon>Streptosporangiales</taxon>
        <taxon>Streptosporangiaceae</taxon>
        <taxon>Sphaerisporangium</taxon>
    </lineage>
</organism>
<evidence type="ECO:0000313" key="1">
    <source>
        <dbReference type="EMBL" id="RCG21147.1"/>
    </source>
</evidence>
<gene>
    <name evidence="1" type="ORF">DQ384_36655</name>
</gene>
<dbReference type="AlphaFoldDB" id="A0A367EUR8"/>
<comment type="caution">
    <text evidence="1">The sequence shown here is derived from an EMBL/GenBank/DDBJ whole genome shotgun (WGS) entry which is preliminary data.</text>
</comment>
<protein>
    <submittedName>
        <fullName evidence="1">Uncharacterized protein</fullName>
    </submittedName>
</protein>
<dbReference type="EMBL" id="QOIL01000030">
    <property type="protein sequence ID" value="RCG21147.1"/>
    <property type="molecule type" value="Genomic_DNA"/>
</dbReference>
<keyword evidence="2" id="KW-1185">Reference proteome</keyword>
<dbReference type="Proteomes" id="UP000253094">
    <property type="component" value="Unassembled WGS sequence"/>
</dbReference>
<reference evidence="1 2" key="1">
    <citation type="submission" date="2018-06" db="EMBL/GenBank/DDBJ databases">
        <title>Sphaerisporangium craniellae sp. nov., isolated from a marine sponge in the South China Sea.</title>
        <authorList>
            <person name="Li L."/>
        </authorList>
    </citation>
    <scope>NUCLEOTIDE SEQUENCE [LARGE SCALE GENOMIC DNA]</scope>
    <source>
        <strain evidence="1 2">CCTCC AA 208026</strain>
    </source>
</reference>